<dbReference type="Gene3D" id="3.30.200.20">
    <property type="entry name" value="Phosphorylase Kinase, domain 1"/>
    <property type="match status" value="1"/>
</dbReference>
<dbReference type="Gene3D" id="1.10.510.10">
    <property type="entry name" value="Transferase(Phosphotransferase) domain 1"/>
    <property type="match status" value="1"/>
</dbReference>
<dbReference type="InterPro" id="IPR011009">
    <property type="entry name" value="Kinase-like_dom_sf"/>
</dbReference>
<dbReference type="SUPFAM" id="SSF56112">
    <property type="entry name" value="Protein kinase-like (PK-like)"/>
    <property type="match status" value="1"/>
</dbReference>
<sequence>MSRKQKSAFHAPRTGNYLLRVCPPAAHMVPWSTGGLRQMYRDIDRSHPSPVHRHGEYTDENGCFCPRKGMDLLAFRYKFVDIIGQGQSSVFIKAMDTFRDNSLVSIKVLHSQNNALGAQEAECLRKLNQADPEGYSATLRLFTKFTLDEHYCMVFELLNPCQLNKYFDNLPRDETRLPSVRKVALYLLQALGFLQRQNVIHADLKPENILLQNENFESLKVVDFGNAIQCVHEELSLYYGDFELQTLLYRAPEVMFGLHFGLEVDLWSLGCILAELYSGSPLFYGKDKESIMTKMVDLLGPMPYNVCKRGKFYSELEHFSGSSSQSDATLSIMKALKCKDWPFANFLAGLLSYNPADRLTVHTAAQHKFLAPLMGVKYLVPPNSSSDHLLYPAVTLTHRQYHHSPDIDEEVTARKMTSIDLLRCGTQQQAASTPLYCPQAKYPMIADLPKTDTAKDDSSWQEAKETEKQHKLRLIMQQLKAFNQPRPNGEAVGHKIRRKLASRQNSQDSDIVVSPQVKQEPVRVKPKVVYNFTPKVSVKKEEDSHDVNANNLSERQNGEPNKRKNVVKRRRKEANHAVAKQPKCDWRRRSPRVHSNVDYEDGSSDDSGFLPVTRVSKRKASPRKRNVRNEYSEESSSDEVLLLDIPTHADKSSSEVREDILLL</sequence>
<organism evidence="8">
    <name type="scientific">Capitella teleta</name>
    <name type="common">Polychaete worm</name>
    <dbReference type="NCBI Taxonomy" id="283909"/>
    <lineage>
        <taxon>Eukaryota</taxon>
        <taxon>Metazoa</taxon>
        <taxon>Spiralia</taxon>
        <taxon>Lophotrochozoa</taxon>
        <taxon>Annelida</taxon>
        <taxon>Polychaeta</taxon>
        <taxon>Sedentaria</taxon>
        <taxon>Scolecida</taxon>
        <taxon>Capitellidae</taxon>
        <taxon>Capitella</taxon>
    </lineage>
</organism>
<gene>
    <name evidence="8" type="ORF">CAPTEDRAFT_227919</name>
</gene>
<dbReference type="EMBL" id="KB309179">
    <property type="protein sequence ID" value="ELT95269.1"/>
    <property type="molecule type" value="Genomic_DNA"/>
</dbReference>
<dbReference type="GO" id="GO:0005524">
    <property type="term" value="F:ATP binding"/>
    <property type="evidence" value="ECO:0007669"/>
    <property type="project" value="UniProtKB-KW"/>
</dbReference>
<evidence type="ECO:0000256" key="4">
    <source>
        <dbReference type="ARBA" id="ARBA00022777"/>
    </source>
</evidence>
<dbReference type="InterPro" id="IPR050494">
    <property type="entry name" value="Ser_Thr_dual-spec_kinase"/>
</dbReference>
<evidence type="ECO:0000256" key="5">
    <source>
        <dbReference type="ARBA" id="ARBA00022840"/>
    </source>
</evidence>
<keyword evidence="4" id="KW-0418">Kinase</keyword>
<keyword evidence="1" id="KW-0723">Serine/threonine-protein kinase</keyword>
<dbReference type="Pfam" id="PF00069">
    <property type="entry name" value="Pkinase"/>
    <property type="match status" value="1"/>
</dbReference>
<dbReference type="SMART" id="SM00220">
    <property type="entry name" value="S_TKc"/>
    <property type="match status" value="1"/>
</dbReference>
<feature type="region of interest" description="Disordered" evidence="6">
    <location>
        <begin position="539"/>
        <end position="640"/>
    </location>
</feature>
<evidence type="ECO:0000313" key="9">
    <source>
        <dbReference type="EnsemblMetazoa" id="CapteP227919"/>
    </source>
</evidence>
<keyword evidence="10" id="KW-1185">Reference proteome</keyword>
<keyword evidence="3" id="KW-0547">Nucleotide-binding</keyword>
<dbReference type="InterPro" id="IPR008271">
    <property type="entry name" value="Ser/Thr_kinase_AS"/>
</dbReference>
<evidence type="ECO:0000313" key="10">
    <source>
        <dbReference type="Proteomes" id="UP000014760"/>
    </source>
</evidence>
<dbReference type="PANTHER" id="PTHR24058:SF130">
    <property type="entry name" value="SERINE_THREONINE PROTEIN KINASES-RELATED"/>
    <property type="match status" value="1"/>
</dbReference>
<evidence type="ECO:0000313" key="8">
    <source>
        <dbReference type="EMBL" id="ELT95269.1"/>
    </source>
</evidence>
<dbReference type="AlphaFoldDB" id="R7TNQ7"/>
<dbReference type="HOGENOM" id="CLU_414042_0_0_1"/>
<dbReference type="OMA" id="HEDNIGM"/>
<dbReference type="Proteomes" id="UP000014760">
    <property type="component" value="Unassembled WGS sequence"/>
</dbReference>
<evidence type="ECO:0000256" key="1">
    <source>
        <dbReference type="ARBA" id="ARBA00022527"/>
    </source>
</evidence>
<dbReference type="EMBL" id="AMQN01011912">
    <property type="status" value="NOT_ANNOTATED_CDS"/>
    <property type="molecule type" value="Genomic_DNA"/>
</dbReference>
<reference evidence="9" key="3">
    <citation type="submission" date="2015-06" db="UniProtKB">
        <authorList>
            <consortium name="EnsemblMetazoa"/>
        </authorList>
    </citation>
    <scope>IDENTIFICATION</scope>
</reference>
<reference evidence="8 10" key="2">
    <citation type="journal article" date="2013" name="Nature">
        <title>Insights into bilaterian evolution from three spiralian genomes.</title>
        <authorList>
            <person name="Simakov O."/>
            <person name="Marletaz F."/>
            <person name="Cho S.J."/>
            <person name="Edsinger-Gonzales E."/>
            <person name="Havlak P."/>
            <person name="Hellsten U."/>
            <person name="Kuo D.H."/>
            <person name="Larsson T."/>
            <person name="Lv J."/>
            <person name="Arendt D."/>
            <person name="Savage R."/>
            <person name="Osoegawa K."/>
            <person name="de Jong P."/>
            <person name="Grimwood J."/>
            <person name="Chapman J.A."/>
            <person name="Shapiro H."/>
            <person name="Aerts A."/>
            <person name="Otillar R.P."/>
            <person name="Terry A.Y."/>
            <person name="Boore J.L."/>
            <person name="Grigoriev I.V."/>
            <person name="Lindberg D.R."/>
            <person name="Seaver E.C."/>
            <person name="Weisblat D.A."/>
            <person name="Putnam N.H."/>
            <person name="Rokhsar D.S."/>
        </authorList>
    </citation>
    <scope>NUCLEOTIDE SEQUENCE</scope>
    <source>
        <strain evidence="8 10">I ESC-2004</strain>
    </source>
</reference>
<feature type="compositionally biased region" description="Basic residues" evidence="6">
    <location>
        <begin position="615"/>
        <end position="626"/>
    </location>
</feature>
<name>R7TNQ7_CAPTE</name>
<dbReference type="OrthoDB" id="9332038at2759"/>
<proteinExistence type="predicted"/>
<reference evidence="10" key="1">
    <citation type="submission" date="2012-12" db="EMBL/GenBank/DDBJ databases">
        <authorList>
            <person name="Hellsten U."/>
            <person name="Grimwood J."/>
            <person name="Chapman J.A."/>
            <person name="Shapiro H."/>
            <person name="Aerts A."/>
            <person name="Otillar R.P."/>
            <person name="Terry A.Y."/>
            <person name="Boore J.L."/>
            <person name="Simakov O."/>
            <person name="Marletaz F."/>
            <person name="Cho S.-J."/>
            <person name="Edsinger-Gonzales E."/>
            <person name="Havlak P."/>
            <person name="Kuo D.-H."/>
            <person name="Larsson T."/>
            <person name="Lv J."/>
            <person name="Arendt D."/>
            <person name="Savage R."/>
            <person name="Osoegawa K."/>
            <person name="de Jong P."/>
            <person name="Lindberg D.R."/>
            <person name="Seaver E.C."/>
            <person name="Weisblat D.A."/>
            <person name="Putnam N.H."/>
            <person name="Grigoriev I.V."/>
            <person name="Rokhsar D.S."/>
        </authorList>
    </citation>
    <scope>NUCLEOTIDE SEQUENCE</scope>
    <source>
        <strain evidence="10">I ESC-2004</strain>
    </source>
</reference>
<dbReference type="GO" id="GO:0004674">
    <property type="term" value="F:protein serine/threonine kinase activity"/>
    <property type="evidence" value="ECO:0007669"/>
    <property type="project" value="UniProtKB-KW"/>
</dbReference>
<evidence type="ECO:0000256" key="6">
    <source>
        <dbReference type="SAM" id="MobiDB-lite"/>
    </source>
</evidence>
<dbReference type="PANTHER" id="PTHR24058">
    <property type="entry name" value="DUAL SPECIFICITY PROTEIN KINASE"/>
    <property type="match status" value="1"/>
</dbReference>
<evidence type="ECO:0000259" key="7">
    <source>
        <dbReference type="PROSITE" id="PS50011"/>
    </source>
</evidence>
<dbReference type="InterPro" id="IPR000719">
    <property type="entry name" value="Prot_kinase_dom"/>
</dbReference>
<protein>
    <recommendedName>
        <fullName evidence="7">Protein kinase domain-containing protein</fullName>
    </recommendedName>
</protein>
<dbReference type="STRING" id="283909.R7TNQ7"/>
<evidence type="ECO:0000256" key="3">
    <source>
        <dbReference type="ARBA" id="ARBA00022741"/>
    </source>
</evidence>
<dbReference type="PROSITE" id="PS00108">
    <property type="entry name" value="PROTEIN_KINASE_ST"/>
    <property type="match status" value="1"/>
</dbReference>
<feature type="domain" description="Protein kinase" evidence="7">
    <location>
        <begin position="77"/>
        <end position="370"/>
    </location>
</feature>
<feature type="compositionally biased region" description="Basic residues" evidence="6">
    <location>
        <begin position="563"/>
        <end position="573"/>
    </location>
</feature>
<dbReference type="PROSITE" id="PS50011">
    <property type="entry name" value="PROTEIN_KINASE_DOM"/>
    <property type="match status" value="1"/>
</dbReference>
<evidence type="ECO:0000256" key="2">
    <source>
        <dbReference type="ARBA" id="ARBA00022679"/>
    </source>
</evidence>
<keyword evidence="5" id="KW-0067">ATP-binding</keyword>
<accession>R7TNQ7</accession>
<dbReference type="EnsemblMetazoa" id="CapteT227919">
    <property type="protein sequence ID" value="CapteP227919"/>
    <property type="gene ID" value="CapteG227919"/>
</dbReference>
<keyword evidence="2" id="KW-0808">Transferase</keyword>